<dbReference type="Pfam" id="PF19833">
    <property type="entry name" value="RecG_dom3_C"/>
    <property type="match status" value="1"/>
</dbReference>
<evidence type="ECO:0000256" key="13">
    <source>
        <dbReference type="ARBA" id="ARBA00034808"/>
    </source>
</evidence>
<evidence type="ECO:0000256" key="8">
    <source>
        <dbReference type="ARBA" id="ARBA00023125"/>
    </source>
</evidence>
<keyword evidence="4 15" id="KW-0227">DNA damage</keyword>
<dbReference type="PANTHER" id="PTHR47964:SF1">
    <property type="entry name" value="ATP-DEPENDENT DNA HELICASE HOMOLOG RECG, CHLOROPLASTIC"/>
    <property type="match status" value="1"/>
</dbReference>
<dbReference type="AlphaFoldDB" id="A0AAE3HFM5"/>
<dbReference type="InterPro" id="IPR012340">
    <property type="entry name" value="NA-bd_OB-fold"/>
</dbReference>
<reference evidence="18" key="1">
    <citation type="submission" date="2022-07" db="EMBL/GenBank/DDBJ databases">
        <title>Enhanced cultured diversity of the mouse gut microbiota enables custom-made synthetic communities.</title>
        <authorList>
            <person name="Afrizal A."/>
        </authorList>
    </citation>
    <scope>NUCLEOTIDE SEQUENCE</scope>
    <source>
        <strain evidence="18">DSM 28593</strain>
    </source>
</reference>
<dbReference type="NCBIfam" id="NF008165">
    <property type="entry name" value="PRK10917.1-3"/>
    <property type="match status" value="1"/>
</dbReference>
<organism evidence="18 19">
    <name type="scientific">Irregularibacter muris</name>
    <dbReference type="NCBI Taxonomy" id="1796619"/>
    <lineage>
        <taxon>Bacteria</taxon>
        <taxon>Bacillati</taxon>
        <taxon>Bacillota</taxon>
        <taxon>Clostridia</taxon>
        <taxon>Eubacteriales</taxon>
        <taxon>Eubacteriaceae</taxon>
        <taxon>Irregularibacter</taxon>
    </lineage>
</organism>
<keyword evidence="5 15" id="KW-0378">Hydrolase</keyword>
<keyword evidence="19" id="KW-1185">Reference proteome</keyword>
<dbReference type="Gene3D" id="2.40.50.140">
    <property type="entry name" value="Nucleic acid-binding proteins"/>
    <property type="match status" value="1"/>
</dbReference>
<accession>A0AAE3HFM5</accession>
<evidence type="ECO:0000256" key="10">
    <source>
        <dbReference type="ARBA" id="ARBA00023204"/>
    </source>
</evidence>
<dbReference type="CDD" id="cd17992">
    <property type="entry name" value="DEXHc_RecG"/>
    <property type="match status" value="1"/>
</dbReference>
<evidence type="ECO:0000256" key="7">
    <source>
        <dbReference type="ARBA" id="ARBA00022840"/>
    </source>
</evidence>
<evidence type="ECO:0000313" key="18">
    <source>
        <dbReference type="EMBL" id="MCR1898159.1"/>
    </source>
</evidence>
<sequence>MNVKDSIKNLKGIGPKKYEQFKKIGVETIEDLVYFFPRDYEDRRKITPLSQCKDQEYTGIVVKITGRGMEELLRGRKLRIIKIPIEDKGVVGEAIWYNTSFMKNTFKIGGLYYLYGKIKRGYGKIQIITPDYKIIDDLSYKGQGILPVYPLSTRLTQKDIRKFMIEAISAVKGQWEEYLPMDLRKKYKLCEINFALENIHFPTNLKNYEIGKKRLIFDEFFLLQMGLHLIKAQNTKNISGITFNIDSRVEKFIEELPFQLTNAQKKVIKELEEDLSTGKIINRLIQGDVGSGKTIIGAIALLMAYLNGYQGVMMVPTEILAKQHYETLNSLFKKFNIKIGLLIGSLKAKDKKNITEKIQSGEIDIVIGTHALIQDNVKFNKIGLVITDEQHRFGVKQRALLNNKGENPHVLVMTATPIPRTLAFILYGDLDISIIDELPPGRKKVETYHVNERYETRIYNFIKKQIKLGRQAYIVCPLVEDSESIDAQSVITLTEHLKNNIFRDEKISLLHGKMQNQEKDVVMQRFKDGEIDILISTTVIEVGVNVPNATIMLVHNAERFGLAQLHQLRGRIGRGEHQSYCILITNHEGKLIEERMKTLVGTDDGFIIAEKDLALRGPGEFLGLRQHGLPELKIANLIEDVGILKMSQDVLKEIFQEGEYSEMSKFVLENLQEKIHKIALN</sequence>
<evidence type="ECO:0000313" key="19">
    <source>
        <dbReference type="Proteomes" id="UP001205748"/>
    </source>
</evidence>
<evidence type="ECO:0000259" key="17">
    <source>
        <dbReference type="PROSITE" id="PS51194"/>
    </source>
</evidence>
<evidence type="ECO:0000259" key="16">
    <source>
        <dbReference type="PROSITE" id="PS51192"/>
    </source>
</evidence>
<dbReference type="GO" id="GO:0016787">
    <property type="term" value="F:hydrolase activity"/>
    <property type="evidence" value="ECO:0007669"/>
    <property type="project" value="UniProtKB-KW"/>
</dbReference>
<dbReference type="PROSITE" id="PS51192">
    <property type="entry name" value="HELICASE_ATP_BIND_1"/>
    <property type="match status" value="1"/>
</dbReference>
<keyword evidence="9 15" id="KW-0233">DNA recombination</keyword>
<feature type="domain" description="Helicase C-terminal" evidence="17">
    <location>
        <begin position="454"/>
        <end position="614"/>
    </location>
</feature>
<keyword evidence="6 15" id="KW-0347">Helicase</keyword>
<keyword evidence="7 15" id="KW-0067">ATP-binding</keyword>
<dbReference type="SUPFAM" id="SSF50249">
    <property type="entry name" value="Nucleic acid-binding proteins"/>
    <property type="match status" value="1"/>
</dbReference>
<dbReference type="PROSITE" id="PS51194">
    <property type="entry name" value="HELICASE_CTER"/>
    <property type="match status" value="1"/>
</dbReference>
<comment type="catalytic activity">
    <reaction evidence="12 15">
        <text>Couples ATP hydrolysis with the unwinding of duplex DNA by translocating in the 3'-5' direction.</text>
        <dbReference type="EC" id="5.6.2.4"/>
    </reaction>
</comment>
<dbReference type="Pfam" id="PF00271">
    <property type="entry name" value="Helicase_C"/>
    <property type="match status" value="1"/>
</dbReference>
<dbReference type="PANTHER" id="PTHR47964">
    <property type="entry name" value="ATP-DEPENDENT DNA HELICASE HOMOLOG RECG, CHLOROPLASTIC"/>
    <property type="match status" value="1"/>
</dbReference>
<evidence type="ECO:0000256" key="14">
    <source>
        <dbReference type="ARBA" id="ARBA00048988"/>
    </source>
</evidence>
<dbReference type="InterPro" id="IPR014001">
    <property type="entry name" value="Helicase_ATP-bd"/>
</dbReference>
<dbReference type="NCBIfam" id="TIGR00643">
    <property type="entry name" value="recG"/>
    <property type="match status" value="1"/>
</dbReference>
<protein>
    <recommendedName>
        <fullName evidence="2 15">ATP-dependent DNA helicase RecG</fullName>
        <ecNumber evidence="13 15">5.6.2.4</ecNumber>
    </recommendedName>
</protein>
<gene>
    <name evidence="18" type="primary">recG</name>
    <name evidence="18" type="ORF">NSA47_04045</name>
</gene>
<dbReference type="GO" id="GO:0006281">
    <property type="term" value="P:DNA repair"/>
    <property type="evidence" value="ECO:0007669"/>
    <property type="project" value="UniProtKB-UniRule"/>
</dbReference>
<dbReference type="NCBIfam" id="NF008168">
    <property type="entry name" value="PRK10917.2-2"/>
    <property type="match status" value="1"/>
</dbReference>
<evidence type="ECO:0000256" key="9">
    <source>
        <dbReference type="ARBA" id="ARBA00023172"/>
    </source>
</evidence>
<keyword evidence="11" id="KW-0413">Isomerase</keyword>
<comment type="similarity">
    <text evidence="1 15">Belongs to the helicase family. RecG subfamily.</text>
</comment>
<evidence type="ECO:0000256" key="3">
    <source>
        <dbReference type="ARBA" id="ARBA00022741"/>
    </source>
</evidence>
<dbReference type="InterPro" id="IPR004609">
    <property type="entry name" value="ATP-dep_DNA_helicase_RecG"/>
</dbReference>
<evidence type="ECO:0000256" key="4">
    <source>
        <dbReference type="ARBA" id="ARBA00022763"/>
    </source>
</evidence>
<dbReference type="GO" id="GO:0043138">
    <property type="term" value="F:3'-5' DNA helicase activity"/>
    <property type="evidence" value="ECO:0007669"/>
    <property type="project" value="UniProtKB-EC"/>
</dbReference>
<dbReference type="SUPFAM" id="SSF52540">
    <property type="entry name" value="P-loop containing nucleoside triphosphate hydrolases"/>
    <property type="match status" value="2"/>
</dbReference>
<keyword evidence="3 15" id="KW-0547">Nucleotide-binding</keyword>
<evidence type="ECO:0000256" key="1">
    <source>
        <dbReference type="ARBA" id="ARBA00007504"/>
    </source>
</evidence>
<proteinExistence type="inferred from homology"/>
<dbReference type="Proteomes" id="UP001205748">
    <property type="component" value="Unassembled WGS sequence"/>
</dbReference>
<dbReference type="RefSeq" id="WP_257529617.1">
    <property type="nucleotide sequence ID" value="NZ_JANKAS010000002.1"/>
</dbReference>
<feature type="domain" description="Helicase ATP-binding" evidence="16">
    <location>
        <begin position="274"/>
        <end position="435"/>
    </location>
</feature>
<evidence type="ECO:0000256" key="12">
    <source>
        <dbReference type="ARBA" id="ARBA00034617"/>
    </source>
</evidence>
<comment type="catalytic activity">
    <reaction evidence="14 15">
        <text>ATP + H2O = ADP + phosphate + H(+)</text>
        <dbReference type="Rhea" id="RHEA:13065"/>
        <dbReference type="ChEBI" id="CHEBI:15377"/>
        <dbReference type="ChEBI" id="CHEBI:15378"/>
        <dbReference type="ChEBI" id="CHEBI:30616"/>
        <dbReference type="ChEBI" id="CHEBI:43474"/>
        <dbReference type="ChEBI" id="CHEBI:456216"/>
        <dbReference type="EC" id="5.6.2.4"/>
    </reaction>
</comment>
<dbReference type="InterPro" id="IPR011545">
    <property type="entry name" value="DEAD/DEAH_box_helicase_dom"/>
</dbReference>
<keyword evidence="10 15" id="KW-0234">DNA repair</keyword>
<dbReference type="Pfam" id="PF00270">
    <property type="entry name" value="DEAD"/>
    <property type="match status" value="1"/>
</dbReference>
<dbReference type="Pfam" id="PF17191">
    <property type="entry name" value="RecG_wedge"/>
    <property type="match status" value="1"/>
</dbReference>
<dbReference type="InterPro" id="IPR027417">
    <property type="entry name" value="P-loop_NTPase"/>
</dbReference>
<dbReference type="GO" id="GO:0003677">
    <property type="term" value="F:DNA binding"/>
    <property type="evidence" value="ECO:0007669"/>
    <property type="project" value="UniProtKB-KW"/>
</dbReference>
<keyword evidence="8" id="KW-0238">DNA-binding</keyword>
<comment type="function">
    <text evidence="15">Plays a critical role in recombination and DNA repair. Helps process Holliday junction intermediates to mature products by catalyzing branch migration. Has replication fork regression activity, unwinds stalled or blocked replication forks to make a HJ that can be resolved. Has a DNA unwinding activity characteristic of a DNA helicase with 3'-5' polarity.</text>
</comment>
<dbReference type="Gene3D" id="3.40.50.300">
    <property type="entry name" value="P-loop containing nucleotide triphosphate hydrolases"/>
    <property type="match status" value="2"/>
</dbReference>
<dbReference type="SMART" id="SM00490">
    <property type="entry name" value="HELICc"/>
    <property type="match status" value="1"/>
</dbReference>
<evidence type="ECO:0000256" key="5">
    <source>
        <dbReference type="ARBA" id="ARBA00022801"/>
    </source>
</evidence>
<dbReference type="GO" id="GO:0006310">
    <property type="term" value="P:DNA recombination"/>
    <property type="evidence" value="ECO:0007669"/>
    <property type="project" value="UniProtKB-UniRule"/>
</dbReference>
<dbReference type="InterPro" id="IPR045562">
    <property type="entry name" value="RecG_dom3_C"/>
</dbReference>
<dbReference type="InterPro" id="IPR047112">
    <property type="entry name" value="RecG/Mfd"/>
</dbReference>
<evidence type="ECO:0000256" key="2">
    <source>
        <dbReference type="ARBA" id="ARBA00017846"/>
    </source>
</evidence>
<dbReference type="GO" id="GO:0005524">
    <property type="term" value="F:ATP binding"/>
    <property type="evidence" value="ECO:0007669"/>
    <property type="project" value="UniProtKB-KW"/>
</dbReference>
<dbReference type="EMBL" id="JANKAS010000002">
    <property type="protein sequence ID" value="MCR1898159.1"/>
    <property type="molecule type" value="Genomic_DNA"/>
</dbReference>
<dbReference type="InterPro" id="IPR033454">
    <property type="entry name" value="RecG_wedge"/>
</dbReference>
<dbReference type="SMART" id="SM00487">
    <property type="entry name" value="DEXDc"/>
    <property type="match status" value="1"/>
</dbReference>
<evidence type="ECO:0000256" key="15">
    <source>
        <dbReference type="RuleBase" id="RU363016"/>
    </source>
</evidence>
<evidence type="ECO:0000256" key="6">
    <source>
        <dbReference type="ARBA" id="ARBA00022806"/>
    </source>
</evidence>
<evidence type="ECO:0000256" key="11">
    <source>
        <dbReference type="ARBA" id="ARBA00023235"/>
    </source>
</evidence>
<dbReference type="InterPro" id="IPR001650">
    <property type="entry name" value="Helicase_C-like"/>
</dbReference>
<dbReference type="CDD" id="cd04488">
    <property type="entry name" value="RecG_wedge_OBF"/>
    <property type="match status" value="1"/>
</dbReference>
<comment type="caution">
    <text evidence="18">The sequence shown here is derived from an EMBL/GenBank/DDBJ whole genome shotgun (WGS) entry which is preliminary data.</text>
</comment>
<dbReference type="EC" id="5.6.2.4" evidence="13 15"/>
<name>A0AAE3HFM5_9FIRM</name>